<evidence type="ECO:0000313" key="3">
    <source>
        <dbReference type="Proteomes" id="UP001157353"/>
    </source>
</evidence>
<dbReference type="RefSeq" id="WP_284205385.1">
    <property type="nucleotide sequence ID" value="NZ_BSPQ01000019.1"/>
</dbReference>
<evidence type="ECO:0008006" key="4">
    <source>
        <dbReference type="Google" id="ProtNLM"/>
    </source>
</evidence>
<dbReference type="InterPro" id="IPR035242">
    <property type="entry name" value="DUF5329"/>
</dbReference>
<organism evidence="2 3">
    <name type="scientific">Psychromonas marina</name>
    <dbReference type="NCBI Taxonomy" id="88364"/>
    <lineage>
        <taxon>Bacteria</taxon>
        <taxon>Pseudomonadati</taxon>
        <taxon>Pseudomonadota</taxon>
        <taxon>Gammaproteobacteria</taxon>
        <taxon>Alteromonadales</taxon>
        <taxon>Psychromonadaceae</taxon>
        <taxon>Psychromonas</taxon>
    </lineage>
</organism>
<comment type="caution">
    <text evidence="2">The sequence shown here is derived from an EMBL/GenBank/DDBJ whole genome shotgun (WGS) entry which is preliminary data.</text>
</comment>
<gene>
    <name evidence="2" type="ORF">GCM10007916_33600</name>
</gene>
<accession>A0ABQ6E4P4</accession>
<keyword evidence="3" id="KW-1185">Reference proteome</keyword>
<evidence type="ECO:0000256" key="1">
    <source>
        <dbReference type="SAM" id="SignalP"/>
    </source>
</evidence>
<name>A0ABQ6E4P4_9GAMM</name>
<dbReference type="Proteomes" id="UP001157353">
    <property type="component" value="Unassembled WGS sequence"/>
</dbReference>
<feature type="signal peptide" evidence="1">
    <location>
        <begin position="1"/>
        <end position="19"/>
    </location>
</feature>
<evidence type="ECO:0000313" key="2">
    <source>
        <dbReference type="EMBL" id="GLS92290.1"/>
    </source>
</evidence>
<proteinExistence type="predicted"/>
<reference evidence="3" key="1">
    <citation type="journal article" date="2019" name="Int. J. Syst. Evol. Microbiol.">
        <title>The Global Catalogue of Microorganisms (GCM) 10K type strain sequencing project: providing services to taxonomists for standard genome sequencing and annotation.</title>
        <authorList>
            <consortium name="The Broad Institute Genomics Platform"/>
            <consortium name="The Broad Institute Genome Sequencing Center for Infectious Disease"/>
            <person name="Wu L."/>
            <person name="Ma J."/>
        </authorList>
    </citation>
    <scope>NUCLEOTIDE SEQUENCE [LARGE SCALE GENOMIC DNA]</scope>
    <source>
        <strain evidence="3">NBRC 103166</strain>
    </source>
</reference>
<feature type="chain" id="PRO_5047521098" description="DUF5329 domain-containing protein" evidence="1">
    <location>
        <begin position="20"/>
        <end position="117"/>
    </location>
</feature>
<protein>
    <recommendedName>
        <fullName evidence="4">DUF5329 domain-containing protein</fullName>
    </recommendedName>
</protein>
<sequence>MNKLLLSLVLLFSSTAVFANTVQEINHLLNFVETTDCSYHRNGTAYNGVDARDHIQNKYDYYDNKIKSAEDFIKYSATKSMMSGKRYTIICGDEAPQFSADWLNQELLKYRTQLIEK</sequence>
<keyword evidence="1" id="KW-0732">Signal</keyword>
<dbReference type="Pfam" id="PF17263">
    <property type="entry name" value="DUF5329"/>
    <property type="match status" value="1"/>
</dbReference>
<dbReference type="EMBL" id="BSPQ01000019">
    <property type="protein sequence ID" value="GLS92290.1"/>
    <property type="molecule type" value="Genomic_DNA"/>
</dbReference>